<comment type="caution">
    <text evidence="13">The sequence shown here is derived from an EMBL/GenBank/DDBJ whole genome shotgun (WGS) entry which is preliminary data.</text>
</comment>
<evidence type="ECO:0000313" key="13">
    <source>
        <dbReference type="EMBL" id="OAA78924.1"/>
    </source>
</evidence>
<feature type="transmembrane region" description="Helical" evidence="10">
    <location>
        <begin position="992"/>
        <end position="1013"/>
    </location>
</feature>
<feature type="transmembrane region" description="Helical" evidence="10">
    <location>
        <begin position="918"/>
        <end position="943"/>
    </location>
</feature>
<dbReference type="PANTHER" id="PTHR24223">
    <property type="entry name" value="ATP-BINDING CASSETTE SUB-FAMILY C"/>
    <property type="match status" value="1"/>
</dbReference>
<gene>
    <name evidence="13" type="ORF">LEL_02410</name>
</gene>
<keyword evidence="2" id="KW-0813">Transport</keyword>
<evidence type="ECO:0000259" key="11">
    <source>
        <dbReference type="PROSITE" id="PS50893"/>
    </source>
</evidence>
<dbReference type="InterPro" id="IPR017871">
    <property type="entry name" value="ABC_transporter-like_CS"/>
</dbReference>
<dbReference type="Gene3D" id="3.40.50.300">
    <property type="entry name" value="P-loop containing nucleotide triphosphate hydrolases"/>
    <property type="match status" value="2"/>
</dbReference>
<dbReference type="STRING" id="1081108.A0A168I8K8"/>
<evidence type="ECO:0000256" key="6">
    <source>
        <dbReference type="ARBA" id="ARBA00022840"/>
    </source>
</evidence>
<dbReference type="SMART" id="SM00382">
    <property type="entry name" value="AAA"/>
    <property type="match status" value="1"/>
</dbReference>
<dbReference type="PROSITE" id="PS00211">
    <property type="entry name" value="ABC_TRANSPORTER_1"/>
    <property type="match status" value="1"/>
</dbReference>
<organism evidence="13 14">
    <name type="scientific">Akanthomyces lecanii RCEF 1005</name>
    <dbReference type="NCBI Taxonomy" id="1081108"/>
    <lineage>
        <taxon>Eukaryota</taxon>
        <taxon>Fungi</taxon>
        <taxon>Dikarya</taxon>
        <taxon>Ascomycota</taxon>
        <taxon>Pezizomycotina</taxon>
        <taxon>Sordariomycetes</taxon>
        <taxon>Hypocreomycetidae</taxon>
        <taxon>Hypocreales</taxon>
        <taxon>Cordycipitaceae</taxon>
        <taxon>Akanthomyces</taxon>
        <taxon>Cordyceps confragosa</taxon>
    </lineage>
</organism>
<dbReference type="EMBL" id="AZHF01000002">
    <property type="protein sequence ID" value="OAA78924.1"/>
    <property type="molecule type" value="Genomic_DNA"/>
</dbReference>
<dbReference type="Proteomes" id="UP000076881">
    <property type="component" value="Unassembled WGS sequence"/>
</dbReference>
<dbReference type="GO" id="GO:0005886">
    <property type="term" value="C:plasma membrane"/>
    <property type="evidence" value="ECO:0007669"/>
    <property type="project" value="UniProtKB-SubCell"/>
</dbReference>
<evidence type="ECO:0000259" key="12">
    <source>
        <dbReference type="PROSITE" id="PS50929"/>
    </source>
</evidence>
<evidence type="ECO:0000256" key="10">
    <source>
        <dbReference type="SAM" id="Phobius"/>
    </source>
</evidence>
<dbReference type="InterPro" id="IPR003439">
    <property type="entry name" value="ABC_transporter-like_ATP-bd"/>
</dbReference>
<reference evidence="13 14" key="1">
    <citation type="journal article" date="2016" name="Genome Biol. Evol.">
        <title>Divergent and convergent evolution of fungal pathogenicity.</title>
        <authorList>
            <person name="Shang Y."/>
            <person name="Xiao G."/>
            <person name="Zheng P."/>
            <person name="Cen K."/>
            <person name="Zhan S."/>
            <person name="Wang C."/>
        </authorList>
    </citation>
    <scope>NUCLEOTIDE SEQUENCE [LARGE SCALE GENOMIC DNA]</scope>
    <source>
        <strain evidence="13 14">RCEF 1005</strain>
    </source>
</reference>
<feature type="transmembrane region" description="Helical" evidence="10">
    <location>
        <begin position="1106"/>
        <end position="1126"/>
    </location>
</feature>
<accession>A0A168I8K8</accession>
<dbReference type="InterPro" id="IPR056227">
    <property type="entry name" value="TMD0_ABC"/>
</dbReference>
<evidence type="ECO:0000256" key="5">
    <source>
        <dbReference type="ARBA" id="ARBA00022741"/>
    </source>
</evidence>
<keyword evidence="5" id="KW-0547">Nucleotide-binding</keyword>
<dbReference type="OrthoDB" id="4865934at2759"/>
<feature type="transmembrane region" description="Helical" evidence="10">
    <location>
        <begin position="120"/>
        <end position="144"/>
    </location>
</feature>
<keyword evidence="7 10" id="KW-1133">Transmembrane helix</keyword>
<evidence type="ECO:0000256" key="8">
    <source>
        <dbReference type="ARBA" id="ARBA00023136"/>
    </source>
</evidence>
<dbReference type="InterPro" id="IPR050173">
    <property type="entry name" value="ABC_transporter_C-like"/>
</dbReference>
<feature type="transmembrane region" description="Helical" evidence="10">
    <location>
        <begin position="1019"/>
        <end position="1039"/>
    </location>
</feature>
<feature type="region of interest" description="Disordered" evidence="9">
    <location>
        <begin position="838"/>
        <end position="859"/>
    </location>
</feature>
<dbReference type="PANTHER" id="PTHR24223:SF399">
    <property type="entry name" value="ABC TRANSPORTER ATNG"/>
    <property type="match status" value="1"/>
</dbReference>
<dbReference type="PROSITE" id="PS50893">
    <property type="entry name" value="ABC_TRANSPORTER_2"/>
    <property type="match status" value="1"/>
</dbReference>
<dbReference type="Pfam" id="PF00005">
    <property type="entry name" value="ABC_tran"/>
    <property type="match status" value="2"/>
</dbReference>
<evidence type="ECO:0000256" key="9">
    <source>
        <dbReference type="SAM" id="MobiDB-lite"/>
    </source>
</evidence>
<dbReference type="InterPro" id="IPR027417">
    <property type="entry name" value="P-loop_NTPase"/>
</dbReference>
<evidence type="ECO:0000256" key="3">
    <source>
        <dbReference type="ARBA" id="ARBA00022475"/>
    </source>
</evidence>
<proteinExistence type="predicted"/>
<dbReference type="Gene3D" id="1.20.1560.10">
    <property type="entry name" value="ABC transporter type 1, transmembrane domain"/>
    <property type="match status" value="2"/>
</dbReference>
<dbReference type="SUPFAM" id="SSF52540">
    <property type="entry name" value="P-loop containing nucleoside triphosphate hydrolases"/>
    <property type="match status" value="2"/>
</dbReference>
<dbReference type="GO" id="GO:0005524">
    <property type="term" value="F:ATP binding"/>
    <property type="evidence" value="ECO:0007669"/>
    <property type="project" value="UniProtKB-KW"/>
</dbReference>
<feature type="compositionally biased region" description="Basic and acidic residues" evidence="9">
    <location>
        <begin position="838"/>
        <end position="848"/>
    </location>
</feature>
<dbReference type="GO" id="GO:0140359">
    <property type="term" value="F:ABC-type transporter activity"/>
    <property type="evidence" value="ECO:0007669"/>
    <property type="project" value="InterPro"/>
</dbReference>
<feature type="domain" description="ABC transmembrane type-1" evidence="12">
    <location>
        <begin position="884"/>
        <end position="1126"/>
    </location>
</feature>
<dbReference type="PROSITE" id="PS50929">
    <property type="entry name" value="ABC_TM1F"/>
    <property type="match status" value="2"/>
</dbReference>
<feature type="transmembrane region" description="Helical" evidence="10">
    <location>
        <begin position="362"/>
        <end position="383"/>
    </location>
</feature>
<keyword evidence="3" id="KW-1003">Cell membrane</keyword>
<dbReference type="InterPro" id="IPR044726">
    <property type="entry name" value="ABCC_6TM_D2"/>
</dbReference>
<feature type="transmembrane region" description="Helical" evidence="10">
    <location>
        <begin position="1138"/>
        <end position="1159"/>
    </location>
</feature>
<feature type="compositionally biased region" description="Polar residues" evidence="9">
    <location>
        <begin position="849"/>
        <end position="859"/>
    </location>
</feature>
<dbReference type="CDD" id="cd18580">
    <property type="entry name" value="ABC_6TM_ABCC_D2"/>
    <property type="match status" value="1"/>
</dbReference>
<dbReference type="GO" id="GO:0016887">
    <property type="term" value="F:ATP hydrolysis activity"/>
    <property type="evidence" value="ECO:0007669"/>
    <property type="project" value="InterPro"/>
</dbReference>
<keyword evidence="6" id="KW-0067">ATP-binding</keyword>
<keyword evidence="4 10" id="KW-0812">Transmembrane</keyword>
<keyword evidence="14" id="KW-1185">Reference proteome</keyword>
<feature type="transmembrane region" description="Helical" evidence="10">
    <location>
        <begin position="875"/>
        <end position="898"/>
    </location>
</feature>
<dbReference type="Pfam" id="PF00664">
    <property type="entry name" value="ABC_membrane"/>
    <property type="match status" value="2"/>
</dbReference>
<dbReference type="InterPro" id="IPR003593">
    <property type="entry name" value="AAA+_ATPase"/>
</dbReference>
<feature type="domain" description="ABC transmembrane type-1" evidence="12">
    <location>
        <begin position="277"/>
        <end position="556"/>
    </location>
</feature>
<evidence type="ECO:0000256" key="7">
    <source>
        <dbReference type="ARBA" id="ARBA00022989"/>
    </source>
</evidence>
<feature type="transmembrane region" description="Helical" evidence="10">
    <location>
        <begin position="156"/>
        <end position="174"/>
    </location>
</feature>
<comment type="subcellular location">
    <subcellularLocation>
        <location evidence="1">Cell membrane</location>
        <topology evidence="1">Multi-pass membrane protein</topology>
    </subcellularLocation>
</comment>
<keyword evidence="8 10" id="KW-0472">Membrane</keyword>
<dbReference type="SUPFAM" id="SSF90123">
    <property type="entry name" value="ABC transporter transmembrane region"/>
    <property type="match status" value="2"/>
</dbReference>
<dbReference type="Pfam" id="PF24357">
    <property type="entry name" value="TMD0_ABC"/>
    <property type="match status" value="1"/>
</dbReference>
<feature type="domain" description="ABC transporter" evidence="11">
    <location>
        <begin position="605"/>
        <end position="831"/>
    </location>
</feature>
<feature type="transmembrane region" description="Helical" evidence="10">
    <location>
        <begin position="61"/>
        <end position="82"/>
    </location>
</feature>
<feature type="transmembrane region" description="Helical" evidence="10">
    <location>
        <begin position="94"/>
        <end position="114"/>
    </location>
</feature>
<name>A0A168I8K8_CORDF</name>
<evidence type="ECO:0000313" key="14">
    <source>
        <dbReference type="Proteomes" id="UP000076881"/>
    </source>
</evidence>
<dbReference type="InterPro" id="IPR011527">
    <property type="entry name" value="ABC1_TM_dom"/>
</dbReference>
<sequence length="1313" mass="144473">MIAGLDNQFGPQLAGHFDFTLLFEQTIFEVAPNSLLILATPFYGRSIIGHAAQQVPAGPLLWAKLATGALLVATYVSKAALWQTDSELQSHWSIASSVISLLASLCTLLVLYSAHTYNKALSTFVSLFFSLTLLLDIVLARSYFLRHDMGFSSMRSIAGIQTAGVMLKLLLVVLEEVPKTTHAVKRQTSSTVKCDSELGFWGKAMFFSVNSLLLFGYKNEVTIENLPALDEQFGSRHLFDRFHKNWNGVGGAGNFTLLRACLRTIIWEFLSMMVPRLCYAGFSLSRPFLIQKALEVVNSGGDNTTQHAAGLIGATVLIYSGIAISRSVYERIEYQVQVRVRGVLTVALFDKMQKLSTDGTQSAAAITLMTTDVLGVTQIIALLHEVWATCLELALGVYILYLFVGAACFLIFVPSIMATLSTYYSAKNMAKARGQWNERISNRVQATSTVLKQLKDIKAMGLSNSMSEYLQEKRKEEIKVSLRERRSRVIIFATSYEQSAAFNLSMTPVIVIAGARFWTRSSPPMTAAEIFSTYSVILIASEPLDSLLERTIMWASSYACITRIQAYLALPEMDDSRKLIEPKEKGGVSNEKSALLTPESNSIAIRMEDVHLKSRTGRDILKNVHLDIPAASLTMMHGTVGSGKSVFLQLLLGEIKPTKGKVSVRSKEISFAAQKPWIRNQTIRENIIGLSPVDESLYKEVIYGCALDVDISGLPSGDETMTGTDGCNLSGGQKQRLGLARSLYIGLSILILDDVLSALDIPTAATVFSRLFGPDGFLRRCGTTVIMTTNRLDLLPEADLVLEVNEDGTLSGRRGADMHSLPGNEAAPAASISHDDAADIDKSDESHTPVKSATASPGSTVDRLRRYGDLSLYSYLFRSAGPIMLSLWIFSTAFASVAEKMPKIFVKIWYSEAPDNDTYFAGFAVTAFANIVITAATALFYFVQIVPNLSNELHWRLLEATVGSTLSWIAQTDTGTSLNRFSQDISIISQQLPIAFMQFCFILCNTLVDIGIFAAGAKYTAPIMLMLLFALYGVQYYYLRTSRQLRLLDLETSAPLLTLFKEASSGMQHIRAFRWQEKFMQDCCCLVDRLQKPYYCLLSVQQWLKFVLDMSACFIATVLITISTTLPSSTSDTSVGLALINLVSFSIMTSALIRVWVTLETCLGGLARIRTFCATTPQETDGPHCLEVPKQWPSSGIIEIESLSASYEYEDGTLHQALDNASFVIGHGQKAGISGRTGSGKSSLFLALLHMIESSGTIRIDGRDISTVPRETLRSRITTLTQDGFEVEQSVRFNIYPFDGHKPTDEAILGMLN</sequence>
<evidence type="ECO:0000256" key="4">
    <source>
        <dbReference type="ARBA" id="ARBA00022692"/>
    </source>
</evidence>
<evidence type="ECO:0000256" key="1">
    <source>
        <dbReference type="ARBA" id="ARBA00004651"/>
    </source>
</evidence>
<evidence type="ECO:0000256" key="2">
    <source>
        <dbReference type="ARBA" id="ARBA00022448"/>
    </source>
</evidence>
<feature type="transmembrane region" description="Helical" evidence="10">
    <location>
        <begin position="395"/>
        <end position="424"/>
    </location>
</feature>
<protein>
    <submittedName>
        <fullName evidence="13">ABC transporter, transmembrane domain, type 1</fullName>
    </submittedName>
</protein>
<dbReference type="InterPro" id="IPR036640">
    <property type="entry name" value="ABC1_TM_sf"/>
</dbReference>